<sequence length="63" mass="6756">MSKLLSPLLASPAKRALNSHGISTLQQLAEYSEAEIQHFHGVGPGTLLKLRSALKNAGLTFKN</sequence>
<dbReference type="SUPFAM" id="SSF47789">
    <property type="entry name" value="C-terminal domain of RNA polymerase alpha subunit"/>
    <property type="match status" value="1"/>
</dbReference>
<comment type="caution">
    <text evidence="1">The sequence shown here is derived from an EMBL/GenBank/DDBJ whole genome shotgun (WGS) entry which is preliminary data.</text>
</comment>
<gene>
    <name evidence="1" type="ORF">GBK04_11135</name>
</gene>
<dbReference type="Gene3D" id="1.10.150.20">
    <property type="entry name" value="5' to 3' exonuclease, C-terminal subdomain"/>
    <property type="match status" value="1"/>
</dbReference>
<evidence type="ECO:0000313" key="1">
    <source>
        <dbReference type="EMBL" id="MPR33908.1"/>
    </source>
</evidence>
<evidence type="ECO:0008006" key="3">
    <source>
        <dbReference type="Google" id="ProtNLM"/>
    </source>
</evidence>
<reference evidence="1 2" key="1">
    <citation type="submission" date="2019-10" db="EMBL/GenBank/DDBJ databases">
        <title>Draft Genome Sequence of Cytophagaceae sp. SJW1-29.</title>
        <authorList>
            <person name="Choi A."/>
        </authorList>
    </citation>
    <scope>NUCLEOTIDE SEQUENCE [LARGE SCALE GENOMIC DNA]</scope>
    <source>
        <strain evidence="1 2">SJW1-29</strain>
    </source>
</reference>
<dbReference type="AlphaFoldDB" id="A0A7C9FZ67"/>
<dbReference type="Proteomes" id="UP000479293">
    <property type="component" value="Unassembled WGS sequence"/>
</dbReference>
<protein>
    <recommendedName>
        <fullName evidence="3">DNA-binding protein</fullName>
    </recommendedName>
</protein>
<accession>A0A7C9FZ67</accession>
<organism evidence="1 2">
    <name type="scientific">Salmonirosea aquatica</name>
    <dbReference type="NCBI Taxonomy" id="2654236"/>
    <lineage>
        <taxon>Bacteria</taxon>
        <taxon>Pseudomonadati</taxon>
        <taxon>Bacteroidota</taxon>
        <taxon>Cytophagia</taxon>
        <taxon>Cytophagales</taxon>
        <taxon>Spirosomataceae</taxon>
        <taxon>Salmonirosea</taxon>
    </lineage>
</organism>
<keyword evidence="2" id="KW-1185">Reference proteome</keyword>
<name>A0A7C9FZ67_9BACT</name>
<proteinExistence type="predicted"/>
<dbReference type="EMBL" id="WHLY01000002">
    <property type="protein sequence ID" value="MPR33908.1"/>
    <property type="molecule type" value="Genomic_DNA"/>
</dbReference>
<evidence type="ECO:0000313" key="2">
    <source>
        <dbReference type="Proteomes" id="UP000479293"/>
    </source>
</evidence>